<dbReference type="GO" id="GO:0016162">
    <property type="term" value="F:cellulose 1,4-beta-cellobiosidase activity"/>
    <property type="evidence" value="ECO:0007669"/>
    <property type="project" value="UniProtKB-EC"/>
</dbReference>
<dbReference type="EC" id="3.2.1.91" evidence="3"/>
<feature type="compositionally biased region" description="Polar residues" evidence="10">
    <location>
        <begin position="519"/>
        <end position="532"/>
    </location>
</feature>
<keyword evidence="13" id="KW-1185">Reference proteome</keyword>
<dbReference type="GO" id="GO:0008270">
    <property type="term" value="F:zinc ion binding"/>
    <property type="evidence" value="ECO:0007669"/>
    <property type="project" value="InterPro"/>
</dbReference>
<gene>
    <name evidence="12" type="primary">CBH-1-3</name>
    <name evidence="12" type="ORF">C8035_v011422</name>
</gene>
<dbReference type="PRINTS" id="PR00734">
    <property type="entry name" value="GLHYDRLASE7"/>
</dbReference>
<dbReference type="PANTHER" id="PTHR33753:SF2">
    <property type="entry name" value="GLYCOSIDE HYDROLASE FAMILY 7 PROTEIN"/>
    <property type="match status" value="1"/>
</dbReference>
<keyword evidence="4 11" id="KW-0732">Signal</keyword>
<sequence length="974" mass="107056">MRSLTILLAAISAVTAQQAGTQQTETHPKLTWQQCTASSCTNVNGEVVIDANWRWLHDSSGANCYDGNKWTNKCSTAADCASKCAVEGADYAGTYGATTSGNALSLKFVTQHAYGKNIGSRLYLMNSATKYQMFTLTGNELAFDVDLSQLDCGLNGALYFVQMDEDGGMAKYSTNKAGAKYGTGYCDAQCARDLKFVGGKANVEGWVPSSNDANAGVGPYGACCAEMDVWESNAHSFAVTPHPCQNNAYHVCEKSGCGGTYSDDRFAGDCDANGCDFNPYRMGATSFYGKGKTVDTSSKFTVVTQFSNNKVAQYFVQNSKKIQMPNSSVSGVSGNAVTPDFCTAQFKAFGDRDRFSEVGGWSKLNSALGGKWVLVMSLWDDHYANMLWLDSTYPPEKAGQPGAARGDCPTTSGVPADVESRLASCSGTRPTCWRCSTQDLACEWDTDPDTSRVGSIRRRKDELERENQDLHEFLRYLYARPEEEAVEIFKRLRMSGDALQVLEFVRSGDLLLQGRPAEQSASPGDSAMTNSDGDGDVRAAGLTVPASPWTTLANDGVVSELMASFFAWDEPFYLAFVDRESFLEDMRHASAETAEFCSPALVNAICALRSALLILHVSAAADGTDRAGRLFLLAAHDMAQRLVLPAVGGSEGQQRRRRVYSKALWGMYTFESIFAFMYLRPSLFARPSMLRLFLDDVPSDSREDGTQSRKLSVVLNAACDLSIIYNEAMQYNKRVNVEDLGSHHDIQKRVELFAKLRSWRESISYELHDGEVGVSAYHLRRGVILCSPNVAPELMIARAYEDQVMLSIFRPLKDDVRLPEDGYVADLLLAYCERSISGIETYEQDSPTKELSGMVLHSLYNTVITTARLLHLPKSHELFSRACRLLRDRASEYRFVGFLFQGVLAIAAGNGEQIPEMAKSSFKGLQLDETTLKDVPISFVLPFNGERKGQKVQEDGGIHLGDLISNWSWLSITD</sequence>
<accession>A0A4R8Q579</accession>
<feature type="signal peptide" evidence="11">
    <location>
        <begin position="1"/>
        <end position="16"/>
    </location>
</feature>
<evidence type="ECO:0000256" key="10">
    <source>
        <dbReference type="SAM" id="MobiDB-lite"/>
    </source>
</evidence>
<dbReference type="Gene3D" id="4.10.240.10">
    <property type="entry name" value="Zn(2)-C6 fungal-type DNA-binding domain"/>
    <property type="match status" value="1"/>
</dbReference>
<dbReference type="Gene3D" id="2.70.100.10">
    <property type="entry name" value="Glycoside hydrolase, family 7, domain"/>
    <property type="match status" value="1"/>
</dbReference>
<dbReference type="PANTHER" id="PTHR33753">
    <property type="entry name" value="1,4-BETA-D-GLUCAN CELLOBIOHYDROLASE B"/>
    <property type="match status" value="1"/>
</dbReference>
<keyword evidence="7" id="KW-0119">Carbohydrate metabolism</keyword>
<feature type="region of interest" description="Disordered" evidence="10">
    <location>
        <begin position="515"/>
        <end position="539"/>
    </location>
</feature>
<comment type="caution">
    <text evidence="12">The sequence shown here is derived from an EMBL/GenBank/DDBJ whole genome shotgun (WGS) entry which is preliminary data.</text>
</comment>
<proteinExistence type="inferred from homology"/>
<reference evidence="12 13" key="1">
    <citation type="submission" date="2018-11" db="EMBL/GenBank/DDBJ databases">
        <title>Genome sequence and assembly of Colletotrichum spinosum.</title>
        <authorList>
            <person name="Gan P."/>
            <person name="Shirasu K."/>
        </authorList>
    </citation>
    <scope>NUCLEOTIDE SEQUENCE [LARGE SCALE GENOMIC DNA]</scope>
    <source>
        <strain evidence="12 13">CBS 515.97</strain>
    </source>
</reference>
<dbReference type="SUPFAM" id="SSF49899">
    <property type="entry name" value="Concanavalin A-like lectins/glucanases"/>
    <property type="match status" value="1"/>
</dbReference>
<evidence type="ECO:0000256" key="9">
    <source>
        <dbReference type="ARBA" id="ARBA00023326"/>
    </source>
</evidence>
<dbReference type="Proteomes" id="UP000295083">
    <property type="component" value="Unassembled WGS sequence"/>
</dbReference>
<feature type="chain" id="PRO_5020632901" description="cellulose 1,4-beta-cellobiosidase (non-reducing end)" evidence="11">
    <location>
        <begin position="17"/>
        <end position="974"/>
    </location>
</feature>
<evidence type="ECO:0000256" key="3">
    <source>
        <dbReference type="ARBA" id="ARBA00012561"/>
    </source>
</evidence>
<evidence type="ECO:0000256" key="1">
    <source>
        <dbReference type="ARBA" id="ARBA00001641"/>
    </source>
</evidence>
<dbReference type="EMBL" id="QAPG01000067">
    <property type="protein sequence ID" value="TDZ33318.1"/>
    <property type="molecule type" value="Genomic_DNA"/>
</dbReference>
<dbReference type="InterPro" id="IPR013320">
    <property type="entry name" value="ConA-like_dom_sf"/>
</dbReference>
<dbReference type="InterPro" id="IPR001722">
    <property type="entry name" value="Glyco_hydro_7"/>
</dbReference>
<dbReference type="CDD" id="cd12148">
    <property type="entry name" value="fungal_TF_MHR"/>
    <property type="match status" value="1"/>
</dbReference>
<evidence type="ECO:0000313" key="13">
    <source>
        <dbReference type="Proteomes" id="UP000295083"/>
    </source>
</evidence>
<comment type="catalytic activity">
    <reaction evidence="1">
        <text>Hydrolysis of (1-&gt;4)-beta-D-glucosidic linkages in cellulose and cellotetraose, releasing cellobiose from the non-reducing ends of the chains.</text>
        <dbReference type="EC" id="3.2.1.91"/>
    </reaction>
</comment>
<evidence type="ECO:0000256" key="2">
    <source>
        <dbReference type="ARBA" id="ARBA00006044"/>
    </source>
</evidence>
<evidence type="ECO:0000256" key="11">
    <source>
        <dbReference type="SAM" id="SignalP"/>
    </source>
</evidence>
<evidence type="ECO:0000256" key="6">
    <source>
        <dbReference type="ARBA" id="ARBA00023001"/>
    </source>
</evidence>
<dbReference type="Pfam" id="PF00840">
    <property type="entry name" value="Glyco_hydro_7"/>
    <property type="match status" value="1"/>
</dbReference>
<dbReference type="InterPro" id="IPR036864">
    <property type="entry name" value="Zn2-C6_fun-type_DNA-bd_sf"/>
</dbReference>
<keyword evidence="6" id="KW-0136">Cellulose degradation</keyword>
<dbReference type="CDD" id="cd07999">
    <property type="entry name" value="GH7_CBH_EG"/>
    <property type="match status" value="1"/>
</dbReference>
<comment type="similarity">
    <text evidence="2">Belongs to the glycosyl hydrolase 7 (cellulase C) family.</text>
</comment>
<dbReference type="GO" id="GO:0030245">
    <property type="term" value="P:cellulose catabolic process"/>
    <property type="evidence" value="ECO:0007669"/>
    <property type="project" value="UniProtKB-KW"/>
</dbReference>
<evidence type="ECO:0000256" key="8">
    <source>
        <dbReference type="ARBA" id="ARBA00023295"/>
    </source>
</evidence>
<evidence type="ECO:0000256" key="7">
    <source>
        <dbReference type="ARBA" id="ARBA00023277"/>
    </source>
</evidence>
<keyword evidence="8" id="KW-0326">Glycosidase</keyword>
<keyword evidence="5" id="KW-0378">Hydrolase</keyword>
<evidence type="ECO:0000313" key="12">
    <source>
        <dbReference type="EMBL" id="TDZ33318.1"/>
    </source>
</evidence>
<dbReference type="InterPro" id="IPR037019">
    <property type="entry name" value="Glyco_hydro_7_sf"/>
</dbReference>
<evidence type="ECO:0000256" key="4">
    <source>
        <dbReference type="ARBA" id="ARBA00022729"/>
    </source>
</evidence>
<dbReference type="GO" id="GO:0000981">
    <property type="term" value="F:DNA-binding transcription factor activity, RNA polymerase II-specific"/>
    <property type="evidence" value="ECO:0007669"/>
    <property type="project" value="InterPro"/>
</dbReference>
<dbReference type="AlphaFoldDB" id="A0A4R8Q579"/>
<name>A0A4R8Q579_9PEZI</name>
<protein>
    <recommendedName>
        <fullName evidence="3">cellulose 1,4-beta-cellobiosidase (non-reducing end)</fullName>
        <ecNumber evidence="3">3.2.1.91</ecNumber>
    </recommendedName>
</protein>
<keyword evidence="9" id="KW-0624">Polysaccharide degradation</keyword>
<evidence type="ECO:0000256" key="5">
    <source>
        <dbReference type="ARBA" id="ARBA00022801"/>
    </source>
</evidence>
<organism evidence="12 13">
    <name type="scientific">Colletotrichum spinosum</name>
    <dbReference type="NCBI Taxonomy" id="1347390"/>
    <lineage>
        <taxon>Eukaryota</taxon>
        <taxon>Fungi</taxon>
        <taxon>Dikarya</taxon>
        <taxon>Ascomycota</taxon>
        <taxon>Pezizomycotina</taxon>
        <taxon>Sordariomycetes</taxon>
        <taxon>Hypocreomycetidae</taxon>
        <taxon>Glomerellales</taxon>
        <taxon>Glomerellaceae</taxon>
        <taxon>Colletotrichum</taxon>
        <taxon>Colletotrichum orbiculare species complex</taxon>
    </lineage>
</organism>